<feature type="compositionally biased region" description="Basic and acidic residues" evidence="4">
    <location>
        <begin position="1"/>
        <end position="18"/>
    </location>
</feature>
<keyword evidence="1 3" id="KW-0238">DNA-binding</keyword>
<accession>A0A9P8HYD2</accession>
<feature type="compositionally biased region" description="Low complexity" evidence="4">
    <location>
        <begin position="222"/>
        <end position="233"/>
    </location>
</feature>
<feature type="region of interest" description="Disordered" evidence="4">
    <location>
        <begin position="437"/>
        <end position="614"/>
    </location>
</feature>
<keyword evidence="2 3" id="KW-0539">Nucleus</keyword>
<evidence type="ECO:0000259" key="5">
    <source>
        <dbReference type="PROSITE" id="PS50006"/>
    </source>
</evidence>
<dbReference type="PROSITE" id="PS50006">
    <property type="entry name" value="FHA_DOMAIN"/>
    <property type="match status" value="1"/>
</dbReference>
<evidence type="ECO:0000256" key="1">
    <source>
        <dbReference type="ARBA" id="ARBA00023125"/>
    </source>
</evidence>
<feature type="compositionally biased region" description="Low complexity" evidence="4">
    <location>
        <begin position="945"/>
        <end position="958"/>
    </location>
</feature>
<feature type="compositionally biased region" description="Low complexity" evidence="4">
    <location>
        <begin position="277"/>
        <end position="288"/>
    </location>
</feature>
<dbReference type="SMART" id="SM00339">
    <property type="entry name" value="FH"/>
    <property type="match status" value="1"/>
</dbReference>
<dbReference type="InterPro" id="IPR045178">
    <property type="entry name" value="Fhl1/FHA1"/>
</dbReference>
<dbReference type="Gene3D" id="1.10.10.10">
    <property type="entry name" value="Winged helix-like DNA-binding domain superfamily/Winged helix DNA-binding domain"/>
    <property type="match status" value="1"/>
</dbReference>
<dbReference type="Proteomes" id="UP000698800">
    <property type="component" value="Unassembled WGS sequence"/>
</dbReference>
<feature type="DNA-binding region" description="Fork-head" evidence="3">
    <location>
        <begin position="624"/>
        <end position="712"/>
    </location>
</feature>
<comment type="caution">
    <text evidence="7">The sequence shown here is derived from an EMBL/GenBank/DDBJ whole genome shotgun (WGS) entry which is preliminary data.</text>
</comment>
<dbReference type="CDD" id="cd00059">
    <property type="entry name" value="FH_FOX"/>
    <property type="match status" value="1"/>
</dbReference>
<evidence type="ECO:0000313" key="8">
    <source>
        <dbReference type="Proteomes" id="UP000698800"/>
    </source>
</evidence>
<feature type="region of interest" description="Disordered" evidence="4">
    <location>
        <begin position="1"/>
        <end position="56"/>
    </location>
</feature>
<feature type="region of interest" description="Disordered" evidence="4">
    <location>
        <begin position="744"/>
        <end position="872"/>
    </location>
</feature>
<feature type="compositionally biased region" description="Acidic residues" evidence="4">
    <location>
        <begin position="445"/>
        <end position="485"/>
    </location>
</feature>
<evidence type="ECO:0000256" key="2">
    <source>
        <dbReference type="ARBA" id="ARBA00023242"/>
    </source>
</evidence>
<dbReference type="PROSITE" id="PS50039">
    <property type="entry name" value="FORK_HEAD_3"/>
    <property type="match status" value="1"/>
</dbReference>
<dbReference type="InterPro" id="IPR036388">
    <property type="entry name" value="WH-like_DNA-bd_sf"/>
</dbReference>
<dbReference type="Pfam" id="PF00250">
    <property type="entry name" value="Forkhead"/>
    <property type="match status" value="1"/>
</dbReference>
<name>A0A9P8HYD2_9PEZI</name>
<feature type="compositionally biased region" description="Polar residues" evidence="4">
    <location>
        <begin position="975"/>
        <end position="985"/>
    </location>
</feature>
<feature type="compositionally biased region" description="Basic and acidic residues" evidence="4">
    <location>
        <begin position="512"/>
        <end position="530"/>
    </location>
</feature>
<dbReference type="AlphaFoldDB" id="A0A9P8HYD2"/>
<feature type="compositionally biased region" description="Low complexity" evidence="4">
    <location>
        <begin position="986"/>
        <end position="1000"/>
    </location>
</feature>
<feature type="compositionally biased region" description="Polar residues" evidence="4">
    <location>
        <begin position="797"/>
        <end position="839"/>
    </location>
</feature>
<dbReference type="OrthoDB" id="5402974at2759"/>
<dbReference type="PRINTS" id="PR00053">
    <property type="entry name" value="FORKHEAD"/>
</dbReference>
<dbReference type="InterPro" id="IPR001766">
    <property type="entry name" value="Fork_head_dom"/>
</dbReference>
<feature type="compositionally biased region" description="Polar residues" evidence="4">
    <location>
        <begin position="1013"/>
        <end position="1023"/>
    </location>
</feature>
<organism evidence="7 8">
    <name type="scientific">Glutinoglossum americanum</name>
    <dbReference type="NCBI Taxonomy" id="1670608"/>
    <lineage>
        <taxon>Eukaryota</taxon>
        <taxon>Fungi</taxon>
        <taxon>Dikarya</taxon>
        <taxon>Ascomycota</taxon>
        <taxon>Pezizomycotina</taxon>
        <taxon>Geoglossomycetes</taxon>
        <taxon>Geoglossales</taxon>
        <taxon>Geoglossaceae</taxon>
        <taxon>Glutinoglossum</taxon>
    </lineage>
</organism>
<dbReference type="InterPro" id="IPR030456">
    <property type="entry name" value="TF_fork_head_CS_2"/>
</dbReference>
<feature type="compositionally biased region" description="Basic residues" evidence="4">
    <location>
        <begin position="708"/>
        <end position="721"/>
    </location>
</feature>
<comment type="subcellular location">
    <subcellularLocation>
        <location evidence="3">Nucleus</location>
    </subcellularLocation>
</comment>
<feature type="compositionally biased region" description="Basic and acidic residues" evidence="4">
    <location>
        <begin position="41"/>
        <end position="56"/>
    </location>
</feature>
<feature type="compositionally biased region" description="Low complexity" evidence="4">
    <location>
        <begin position="317"/>
        <end position="330"/>
    </location>
</feature>
<feature type="compositionally biased region" description="Pro residues" evidence="4">
    <location>
        <begin position="849"/>
        <end position="862"/>
    </location>
</feature>
<feature type="region of interest" description="Disordered" evidence="4">
    <location>
        <begin position="115"/>
        <end position="134"/>
    </location>
</feature>
<proteinExistence type="predicted"/>
<dbReference type="PANTHER" id="PTHR21712">
    <property type="entry name" value="PRE-RRNA-PROCESSING PROTEIN FHL1"/>
    <property type="match status" value="1"/>
</dbReference>
<feature type="compositionally biased region" description="Basic and acidic residues" evidence="4">
    <location>
        <begin position="209"/>
        <end position="220"/>
    </location>
</feature>
<feature type="compositionally biased region" description="Pro residues" evidence="4">
    <location>
        <begin position="1059"/>
        <end position="1070"/>
    </location>
</feature>
<protein>
    <submittedName>
        <fullName evidence="7">Uncharacterized protein</fullName>
    </submittedName>
</protein>
<dbReference type="InterPro" id="IPR000253">
    <property type="entry name" value="FHA_dom"/>
</dbReference>
<evidence type="ECO:0000256" key="4">
    <source>
        <dbReference type="SAM" id="MobiDB-lite"/>
    </source>
</evidence>
<feature type="compositionally biased region" description="Pro residues" evidence="4">
    <location>
        <begin position="489"/>
        <end position="506"/>
    </location>
</feature>
<feature type="compositionally biased region" description="Low complexity" evidence="4">
    <location>
        <begin position="1091"/>
        <end position="1108"/>
    </location>
</feature>
<dbReference type="GO" id="GO:0043565">
    <property type="term" value="F:sequence-specific DNA binding"/>
    <property type="evidence" value="ECO:0007669"/>
    <property type="project" value="InterPro"/>
</dbReference>
<feature type="region of interest" description="Disordered" evidence="4">
    <location>
        <begin position="708"/>
        <end position="731"/>
    </location>
</feature>
<feature type="domain" description="Fork-head" evidence="6">
    <location>
        <begin position="624"/>
        <end position="712"/>
    </location>
</feature>
<dbReference type="SUPFAM" id="SSF46785">
    <property type="entry name" value="Winged helix' DNA-binding domain"/>
    <property type="match status" value="1"/>
</dbReference>
<dbReference type="EMBL" id="JAGHQL010000183">
    <property type="protein sequence ID" value="KAH0536734.1"/>
    <property type="molecule type" value="Genomic_DNA"/>
</dbReference>
<dbReference type="GO" id="GO:0003700">
    <property type="term" value="F:DNA-binding transcription factor activity"/>
    <property type="evidence" value="ECO:0007669"/>
    <property type="project" value="InterPro"/>
</dbReference>
<reference evidence="7" key="1">
    <citation type="submission" date="2021-03" db="EMBL/GenBank/DDBJ databases">
        <title>Comparative genomics and phylogenomic investigation of the class Geoglossomycetes provide insights into ecological specialization and systematics.</title>
        <authorList>
            <person name="Melie T."/>
            <person name="Pirro S."/>
            <person name="Miller A.N."/>
            <person name="Quandt A."/>
        </authorList>
    </citation>
    <scope>NUCLEOTIDE SEQUENCE</scope>
    <source>
        <strain evidence="7">GBOQ0MN5Z8</strain>
    </source>
</reference>
<dbReference type="InterPro" id="IPR008984">
    <property type="entry name" value="SMAD_FHA_dom_sf"/>
</dbReference>
<dbReference type="Pfam" id="PF00498">
    <property type="entry name" value="FHA"/>
    <property type="match status" value="1"/>
</dbReference>
<feature type="domain" description="FHA" evidence="5">
    <location>
        <begin position="347"/>
        <end position="380"/>
    </location>
</feature>
<feature type="compositionally biased region" description="Basic and acidic residues" evidence="4">
    <location>
        <begin position="581"/>
        <end position="598"/>
    </location>
</feature>
<sequence length="1153" mass="123295">MEMNREHDLNNDQVRLEPPESGNRTGSCDATEQVNSSPLRRSAEDVGVRGKTSEQDILHAREATSANREMSEVTGVDALQRAITAAADNHIMESMTPHDPLNRTLMANIEDHGDFNLPSTTPFRGRPGEEPNAPPLALHSTSLPVPLGDAMVVDSPLLDTSPVLQEPTEAPRIQAFAKLEFDDGQFYMNTYSVILGRDIRAARAAYQREQQERESTKELMRGGQSASGGDASQTAFRVKRGGSTKMNSSVVSESGGIIGVDDPADDSRRKKSKKSKSTTSSSQQISRKNSIVQPTGHTDYQALAQPSNSDGAHPVDPSSLLPSPEECPLIPIHPPAVTTGTGSHKGISRKHAKIAYNFDTHIFEVEIKGKNGAFVDDQWYAPGDVRPLKSGSFIQIGGVGIRFLLPEVVLGQGDAEEQGYNHDDKEMSFAFENGRGVEMSSGADEGNEDDDEGGESGDEDDEEEEDEVDGEERDEDDKREEEEAQESPSPEPLPQPPPVRRGPGRPPKNGISKRERELAEKEAKEKAKAREKGKRSVPPVTKNKVGRPRKNSRPETPPPKPEKRKYTKRKVADATGSPTKTKKEKDPKEPKPQKEKKEKRPPKPPRSPSPVFDESKLTAEELQKPQASYVILIHEALTNSKTGAMSLPQIYRAIERKYPFYKLRVQTTGWQSSVRHNLSQHHAFRKVERDGKGWLWGIVPGVSIEKERKKRMSPPPLHHHQQPLQQQPVGRGMPLMQQPMIPAPPGLGKGPAGPPMHPIPPNGSTGVRAGYGMAYPSPQGGPPGGPNAIPTPIVNVQGATFVNSTPSGQIPQRQQAPQSYSGKTTVTGPHSMQENRPPSIQSPTTASARPPPSTTGPTPPQTPQNQPRSIKLNDKTLQAIASFQTALVSKLTANGSKDAEAIVQSAVNRALGIADKSSVPGKEDPQEVAIMKAVSGLLNQINNKPSAPSSSSSTSGGAENKNTPRSQQQQQQQQGRPTSRSGGVTQQQSPGQGSRQGQGQHAVQAQLVRFLSTALTKGSQKISPQPGGRPPSASNASVGVSGGGGGGAAQTRTNGTAAPRPPLPGAPPPRATGATVPINAHKSPTTSKPPQQQQSAAANASAQKQMQAETQSPPPVAGVKRPLENGDAAEGQPEAKKVAVASDAAGGEEGHGA</sequence>
<evidence type="ECO:0000259" key="6">
    <source>
        <dbReference type="PROSITE" id="PS50039"/>
    </source>
</evidence>
<feature type="compositionally biased region" description="Polar residues" evidence="4">
    <location>
        <begin position="289"/>
        <end position="310"/>
    </location>
</feature>
<dbReference type="PANTHER" id="PTHR21712:SF29">
    <property type="entry name" value="PRE-RRNA-PROCESSING PROTEIN FHL1"/>
    <property type="match status" value="1"/>
</dbReference>
<dbReference type="InterPro" id="IPR036390">
    <property type="entry name" value="WH_DNA-bd_sf"/>
</dbReference>
<evidence type="ECO:0000256" key="3">
    <source>
        <dbReference type="PROSITE-ProRule" id="PRU00089"/>
    </source>
</evidence>
<feature type="region of interest" description="Disordered" evidence="4">
    <location>
        <begin position="206"/>
        <end position="332"/>
    </location>
</feature>
<feature type="compositionally biased region" description="Pro residues" evidence="4">
    <location>
        <begin position="752"/>
        <end position="761"/>
    </location>
</feature>
<gene>
    <name evidence="7" type="ORF">FGG08_006406</name>
</gene>
<keyword evidence="8" id="KW-1185">Reference proteome</keyword>
<feature type="compositionally biased region" description="Polar residues" evidence="4">
    <location>
        <begin position="22"/>
        <end position="39"/>
    </location>
</feature>
<evidence type="ECO:0000313" key="7">
    <source>
        <dbReference type="EMBL" id="KAH0536734.1"/>
    </source>
</evidence>
<feature type="region of interest" description="Disordered" evidence="4">
    <location>
        <begin position="939"/>
        <end position="1153"/>
    </location>
</feature>
<dbReference type="SUPFAM" id="SSF49879">
    <property type="entry name" value="SMAD/FHA domain"/>
    <property type="match status" value="1"/>
</dbReference>
<dbReference type="Gene3D" id="2.60.200.20">
    <property type="match status" value="1"/>
</dbReference>
<dbReference type="GO" id="GO:0060962">
    <property type="term" value="P:regulation of ribosomal protein gene transcription by RNA polymerase II"/>
    <property type="evidence" value="ECO:0007669"/>
    <property type="project" value="InterPro"/>
</dbReference>
<dbReference type="PROSITE" id="PS00658">
    <property type="entry name" value="FORK_HEAD_2"/>
    <property type="match status" value="1"/>
</dbReference>
<dbReference type="GO" id="GO:0005634">
    <property type="term" value="C:nucleus"/>
    <property type="evidence" value="ECO:0007669"/>
    <property type="project" value="UniProtKB-SubCell"/>
</dbReference>